<dbReference type="InterPro" id="IPR036928">
    <property type="entry name" value="AS_sf"/>
</dbReference>
<dbReference type="NCBIfam" id="NF006006">
    <property type="entry name" value="PRK08137.1"/>
    <property type="match status" value="1"/>
</dbReference>
<dbReference type="PANTHER" id="PTHR42678:SF34">
    <property type="entry name" value="OS04G0183300 PROTEIN"/>
    <property type="match status" value="1"/>
</dbReference>
<dbReference type="EC" id="3.5.1.4" evidence="3"/>
<dbReference type="Pfam" id="PF01425">
    <property type="entry name" value="Amidase"/>
    <property type="match status" value="1"/>
</dbReference>
<dbReference type="PANTHER" id="PTHR42678">
    <property type="entry name" value="AMIDASE"/>
    <property type="match status" value="1"/>
</dbReference>
<evidence type="ECO:0000313" key="4">
    <source>
        <dbReference type="Proteomes" id="UP000260351"/>
    </source>
</evidence>
<dbReference type="AlphaFoldDB" id="A0A3E1KBA5"/>
<accession>A0A3E1KBA5</accession>
<keyword evidence="1" id="KW-0732">Signal</keyword>
<proteinExistence type="predicted"/>
<evidence type="ECO:0000259" key="2">
    <source>
        <dbReference type="Pfam" id="PF01425"/>
    </source>
</evidence>
<sequence length="511" mass="54539">MRLLLTVGFLFLALPATAQELPNVAEMDVAAIQAGYEAGDFTARDITAAYLERIERLDRSGPMLNSLRHVNENALQRAAELDRERAEGKVRGPLHGIPVLIKDNIDTADMPTTAGSVWLEGVVPLKDAFIVERLRKAGAIILGKTNLSEWANFHSSSSSSGWSRLGGQVKNPYDLQRNPCGSSSGSGAAAAAGLATLTIGTETNGSIVCPSNANGIVGLKPTVGLVSRSGIIPISHSSDSAGPMTRTVRDAAVLLGVLAGEDPADDKTVGDAIVRHSDYTQFLDAGALEGKRLGLWTGPTEQNHRVKALTRQAAAALESAGAEIVEIETITEENIGGDALNVLLYEFHHGMDAYLAALGDRAPFENYKAMVEAVRNDPEETARFDRALLFRAADKDDIESQEYLEALARVLEHSREKGIDRVLAEHELDAIIAPTGSPAWMTDPILGDNFQLSSSSPSARAGYPIITVPMGHIEGLPVGLSFFSTAWSEPTLLALAYAFEQATQARVQPGL</sequence>
<comment type="caution">
    <text evidence="3">The sequence shown here is derived from an EMBL/GenBank/DDBJ whole genome shotgun (WGS) entry which is preliminary data.</text>
</comment>
<dbReference type="EMBL" id="QUZK01000015">
    <property type="protein sequence ID" value="RFF31837.1"/>
    <property type="molecule type" value="Genomic_DNA"/>
</dbReference>
<name>A0A3E1KBA5_9GAMM</name>
<dbReference type="RefSeq" id="WP_116649719.1">
    <property type="nucleotide sequence ID" value="NZ_QUZK01000015.1"/>
</dbReference>
<evidence type="ECO:0000313" key="3">
    <source>
        <dbReference type="EMBL" id="RFF31837.1"/>
    </source>
</evidence>
<feature type="signal peptide" evidence="1">
    <location>
        <begin position="1"/>
        <end position="18"/>
    </location>
</feature>
<dbReference type="OrthoDB" id="8872210at2"/>
<keyword evidence="3" id="KW-0378">Hydrolase</keyword>
<evidence type="ECO:0000256" key="1">
    <source>
        <dbReference type="SAM" id="SignalP"/>
    </source>
</evidence>
<dbReference type="InterPro" id="IPR023631">
    <property type="entry name" value="Amidase_dom"/>
</dbReference>
<feature type="chain" id="PRO_5017574879" evidence="1">
    <location>
        <begin position="19"/>
        <end position="511"/>
    </location>
</feature>
<organism evidence="3 4">
    <name type="scientific">Wenzhouxiangella sediminis</name>
    <dbReference type="NCBI Taxonomy" id="1792836"/>
    <lineage>
        <taxon>Bacteria</taxon>
        <taxon>Pseudomonadati</taxon>
        <taxon>Pseudomonadota</taxon>
        <taxon>Gammaproteobacteria</taxon>
        <taxon>Chromatiales</taxon>
        <taxon>Wenzhouxiangellaceae</taxon>
        <taxon>Wenzhouxiangella</taxon>
    </lineage>
</organism>
<protein>
    <submittedName>
        <fullName evidence="3">Amidase</fullName>
        <ecNumber evidence="3">3.5.1.4</ecNumber>
    </submittedName>
</protein>
<dbReference type="Gene3D" id="3.90.1300.10">
    <property type="entry name" value="Amidase signature (AS) domain"/>
    <property type="match status" value="1"/>
</dbReference>
<gene>
    <name evidence="3" type="ORF">DZC52_03395</name>
</gene>
<feature type="domain" description="Amidase" evidence="2">
    <location>
        <begin position="45"/>
        <end position="493"/>
    </location>
</feature>
<dbReference type="GO" id="GO:0004040">
    <property type="term" value="F:amidase activity"/>
    <property type="evidence" value="ECO:0007669"/>
    <property type="project" value="UniProtKB-EC"/>
</dbReference>
<dbReference type="SUPFAM" id="SSF75304">
    <property type="entry name" value="Amidase signature (AS) enzymes"/>
    <property type="match status" value="1"/>
</dbReference>
<reference evidence="3 4" key="1">
    <citation type="submission" date="2018-08" db="EMBL/GenBank/DDBJ databases">
        <title>Wenzhouxiangella salilacus sp. nov., a novel bacterium isolated from a saline lake in Xinjiang Province, China.</title>
        <authorList>
            <person name="Han S."/>
        </authorList>
    </citation>
    <scope>NUCLEOTIDE SEQUENCE [LARGE SCALE GENOMIC DNA]</scope>
    <source>
        <strain evidence="3 4">XDB06</strain>
    </source>
</reference>
<dbReference type="Proteomes" id="UP000260351">
    <property type="component" value="Unassembled WGS sequence"/>
</dbReference>
<keyword evidence="4" id="KW-1185">Reference proteome</keyword>